<dbReference type="Gene3D" id="3.60.110.10">
    <property type="entry name" value="Carbon-nitrogen hydrolase"/>
    <property type="match status" value="1"/>
</dbReference>
<dbReference type="Gene3D" id="3.90.1580.10">
    <property type="entry name" value="paralog of FGE (formylglycine-generating enzyme)"/>
    <property type="match status" value="1"/>
</dbReference>
<feature type="compositionally biased region" description="Polar residues" evidence="1">
    <location>
        <begin position="23"/>
        <end position="34"/>
    </location>
</feature>
<dbReference type="SUPFAM" id="SSF56317">
    <property type="entry name" value="Carbon-nitrogen hydrolase"/>
    <property type="match status" value="1"/>
</dbReference>
<sequence>MKRLVPALALVSLLACRRDPEQGSPSESVETSWRTLPKGSTWLGAPPDDPCQRGEPEPRRWTLDHGLAVSATEVTQAQFARVMGFDPSYHQGCPGCPVDSVTFDEAAAYCNALTREASLDPCYRCELSDAADGVLCQTVRAPEACTGFRLPTREEWEYLARAGSPTPTHAGTITACMGRDEVSDRIAWYKANSSGWTHPVAQLEANPWGLFDTSGNVYEWVDEGGEPRRDFGLLRGGSWYHNAEHTRAASELRVPHERRLAYAGFRVVRTLGAASGPPLPLADHRDEEPPTLPSPSSYRPSAATVAAIAFTHAEPSELVPGCADENCVIERLIREAAKAGAALIVTPEYALAQFEAETCPDVGDEPADDPNERPLLARFAELADEVDAYVVINLETIDPASDARYNTVVALDPEGAVAGTHHKFELYGGERDALTPGGAVSTFDTPFGRVGLLTCADIYGRPHLHEELVNGLDARIVAWSAEWTVDDARRWQAAFAHDWKVFLVAANGARGVGRGAGVYGPDGEDLERLDARWPILYARLPGDMVADAAGLDTP</sequence>
<protein>
    <recommendedName>
        <fullName evidence="2">CN hydrolase domain-containing protein</fullName>
    </recommendedName>
</protein>
<dbReference type="Proteomes" id="UP000005801">
    <property type="component" value="Unassembled WGS sequence"/>
</dbReference>
<dbReference type="eggNOG" id="COG1262">
    <property type="taxonomic scope" value="Bacteria"/>
</dbReference>
<gene>
    <name evidence="3" type="ORF">PPSIR1_23124</name>
</gene>
<dbReference type="RefSeq" id="WP_006977226.1">
    <property type="nucleotide sequence ID" value="NZ_ABCS01000200.1"/>
</dbReference>
<accession>A6GKJ0</accession>
<dbReference type="OrthoDB" id="9768004at2"/>
<dbReference type="AlphaFoldDB" id="A6GKJ0"/>
<feature type="region of interest" description="Disordered" evidence="1">
    <location>
        <begin position="19"/>
        <end position="56"/>
    </location>
</feature>
<dbReference type="CDD" id="cd07197">
    <property type="entry name" value="nitrilase"/>
    <property type="match status" value="1"/>
</dbReference>
<comment type="caution">
    <text evidence="3">The sequence shown here is derived from an EMBL/GenBank/DDBJ whole genome shotgun (WGS) entry which is preliminary data.</text>
</comment>
<organism evidence="3 4">
    <name type="scientific">Plesiocystis pacifica SIR-1</name>
    <dbReference type="NCBI Taxonomy" id="391625"/>
    <lineage>
        <taxon>Bacteria</taxon>
        <taxon>Pseudomonadati</taxon>
        <taxon>Myxococcota</taxon>
        <taxon>Polyangia</taxon>
        <taxon>Nannocystales</taxon>
        <taxon>Nannocystaceae</taxon>
        <taxon>Plesiocystis</taxon>
    </lineage>
</organism>
<dbReference type="EMBL" id="ABCS01000200">
    <property type="protein sequence ID" value="EDM73616.1"/>
    <property type="molecule type" value="Genomic_DNA"/>
</dbReference>
<dbReference type="SUPFAM" id="SSF56436">
    <property type="entry name" value="C-type lectin-like"/>
    <property type="match status" value="1"/>
</dbReference>
<keyword evidence="4" id="KW-1185">Reference proteome</keyword>
<dbReference type="GO" id="GO:0120147">
    <property type="term" value="F:formylglycine-generating oxidase activity"/>
    <property type="evidence" value="ECO:0007669"/>
    <property type="project" value="TreeGrafter"/>
</dbReference>
<evidence type="ECO:0000256" key="1">
    <source>
        <dbReference type="SAM" id="MobiDB-lite"/>
    </source>
</evidence>
<evidence type="ECO:0000259" key="2">
    <source>
        <dbReference type="PROSITE" id="PS50263"/>
    </source>
</evidence>
<dbReference type="InterPro" id="IPR003010">
    <property type="entry name" value="C-N_Hydrolase"/>
</dbReference>
<dbReference type="InterPro" id="IPR005532">
    <property type="entry name" value="SUMF_dom"/>
</dbReference>
<feature type="domain" description="CN hydrolase" evidence="2">
    <location>
        <begin position="303"/>
        <end position="542"/>
    </location>
</feature>
<evidence type="ECO:0000313" key="4">
    <source>
        <dbReference type="Proteomes" id="UP000005801"/>
    </source>
</evidence>
<dbReference type="PROSITE" id="PS50263">
    <property type="entry name" value="CN_HYDROLASE"/>
    <property type="match status" value="1"/>
</dbReference>
<dbReference type="STRING" id="391625.PPSIR1_23124"/>
<dbReference type="InterPro" id="IPR051043">
    <property type="entry name" value="Sulfatase_Mod_Factor_Kinase"/>
</dbReference>
<feature type="region of interest" description="Disordered" evidence="1">
    <location>
        <begin position="276"/>
        <end position="299"/>
    </location>
</feature>
<dbReference type="PANTHER" id="PTHR23150">
    <property type="entry name" value="SULFATASE MODIFYING FACTOR 1, 2"/>
    <property type="match status" value="1"/>
</dbReference>
<dbReference type="InterPro" id="IPR036526">
    <property type="entry name" value="C-N_Hydrolase_sf"/>
</dbReference>
<proteinExistence type="predicted"/>
<dbReference type="Pfam" id="PF00795">
    <property type="entry name" value="CN_hydrolase"/>
    <property type="match status" value="1"/>
</dbReference>
<name>A6GKJ0_9BACT</name>
<dbReference type="InterPro" id="IPR016187">
    <property type="entry name" value="CTDL_fold"/>
</dbReference>
<dbReference type="InterPro" id="IPR042095">
    <property type="entry name" value="SUMF_sf"/>
</dbReference>
<dbReference type="PROSITE" id="PS51257">
    <property type="entry name" value="PROKAR_LIPOPROTEIN"/>
    <property type="match status" value="1"/>
</dbReference>
<dbReference type="Pfam" id="PF03781">
    <property type="entry name" value="FGE-sulfatase"/>
    <property type="match status" value="1"/>
</dbReference>
<reference evidence="3 4" key="1">
    <citation type="submission" date="2007-06" db="EMBL/GenBank/DDBJ databases">
        <authorList>
            <person name="Shimkets L."/>
            <person name="Ferriera S."/>
            <person name="Johnson J."/>
            <person name="Kravitz S."/>
            <person name="Beeson K."/>
            <person name="Sutton G."/>
            <person name="Rogers Y.-H."/>
            <person name="Friedman R."/>
            <person name="Frazier M."/>
            <person name="Venter J.C."/>
        </authorList>
    </citation>
    <scope>NUCLEOTIDE SEQUENCE [LARGE SCALE GENOMIC DNA]</scope>
    <source>
        <strain evidence="3 4">SIR-1</strain>
    </source>
</reference>
<dbReference type="PANTHER" id="PTHR23150:SF19">
    <property type="entry name" value="FORMYLGLYCINE-GENERATING ENZYME"/>
    <property type="match status" value="1"/>
</dbReference>
<dbReference type="eggNOG" id="COG0388">
    <property type="taxonomic scope" value="Bacteria"/>
</dbReference>
<evidence type="ECO:0000313" key="3">
    <source>
        <dbReference type="EMBL" id="EDM73616.1"/>
    </source>
</evidence>